<evidence type="ECO:0000313" key="1">
    <source>
        <dbReference type="EMBL" id="VDK23123.1"/>
    </source>
</evidence>
<dbReference type="AlphaFoldDB" id="A0A0M3J9N0"/>
<dbReference type="WBParaSite" id="ASIM_0000429701-mRNA-1">
    <property type="protein sequence ID" value="ASIM_0000429701-mRNA-1"/>
    <property type="gene ID" value="ASIM_0000429701"/>
</dbReference>
<sequence length="103" mass="11311">MAGIVACDITSRPPVVCATSPQSSFLGFTTLGLNERALKLRAMIAERRQKVKPSELFSSARHRDCRDLDGCKASGGAMTSDDARQRAFTVTADCHRPYRLPRL</sequence>
<dbReference type="EMBL" id="UYRR01006924">
    <property type="protein sequence ID" value="VDK23123.1"/>
    <property type="molecule type" value="Genomic_DNA"/>
</dbReference>
<dbReference type="Proteomes" id="UP000267096">
    <property type="component" value="Unassembled WGS sequence"/>
</dbReference>
<keyword evidence="2" id="KW-1185">Reference proteome</keyword>
<accession>A0A0M3J9N0</accession>
<proteinExistence type="predicted"/>
<evidence type="ECO:0000313" key="3">
    <source>
        <dbReference type="WBParaSite" id="ASIM_0000429701-mRNA-1"/>
    </source>
</evidence>
<protein>
    <submittedName>
        <fullName evidence="3">Transposase</fullName>
    </submittedName>
</protein>
<organism evidence="3">
    <name type="scientific">Anisakis simplex</name>
    <name type="common">Herring worm</name>
    <dbReference type="NCBI Taxonomy" id="6269"/>
    <lineage>
        <taxon>Eukaryota</taxon>
        <taxon>Metazoa</taxon>
        <taxon>Ecdysozoa</taxon>
        <taxon>Nematoda</taxon>
        <taxon>Chromadorea</taxon>
        <taxon>Rhabditida</taxon>
        <taxon>Spirurina</taxon>
        <taxon>Ascaridomorpha</taxon>
        <taxon>Ascaridoidea</taxon>
        <taxon>Anisakidae</taxon>
        <taxon>Anisakis</taxon>
        <taxon>Anisakis simplex complex</taxon>
    </lineage>
</organism>
<name>A0A0M3J9N0_ANISI</name>
<gene>
    <name evidence="1" type="ORF">ASIM_LOCUS4113</name>
</gene>
<evidence type="ECO:0000313" key="2">
    <source>
        <dbReference type="Proteomes" id="UP000267096"/>
    </source>
</evidence>
<reference evidence="3" key="1">
    <citation type="submission" date="2017-02" db="UniProtKB">
        <authorList>
            <consortium name="WormBaseParasite"/>
        </authorList>
    </citation>
    <scope>IDENTIFICATION</scope>
</reference>
<reference evidence="1 2" key="2">
    <citation type="submission" date="2018-11" db="EMBL/GenBank/DDBJ databases">
        <authorList>
            <consortium name="Pathogen Informatics"/>
        </authorList>
    </citation>
    <scope>NUCLEOTIDE SEQUENCE [LARGE SCALE GENOMIC DNA]</scope>
</reference>